<evidence type="ECO:0000313" key="2">
    <source>
        <dbReference type="EMBL" id="CBI71389.1"/>
    </source>
</evidence>
<reference evidence="2" key="1">
    <citation type="journal article" date="2010" name="Syst. Appl. Microbiol.">
        <title>Breoghania corrubedonensis gen. nov. sp. nov., a novel alphaproteobacterium isolated from a Galician beach (NW Spain) after the Prestige fuel oil spill, and emended description of the family Cohaesibacteraceae and the species Cohaesibacter gelatinilyticus.</title>
        <authorList>
            <person name="Gallego S."/>
            <person name="Vila J."/>
            <person name="Nieto J.M."/>
            <person name="Urdiain M."/>
            <person name="Rossello-Mora R."/>
            <person name="Grifoll M."/>
        </authorList>
    </citation>
    <scope>NUCLEOTIDE SEQUENCE</scope>
    <source>
        <strain evidence="2">UBF-P1</strain>
    </source>
</reference>
<sequence length="43" mass="4422">ACVGGPWSESSGSGLQGSAEEAGPLSQRRSGHDEPDAARRVLR</sequence>
<gene>
    <name evidence="2" type="primary">pyrG</name>
</gene>
<evidence type="ECO:0000256" key="1">
    <source>
        <dbReference type="SAM" id="MobiDB-lite"/>
    </source>
</evidence>
<feature type="non-terminal residue" evidence="2">
    <location>
        <position position="43"/>
    </location>
</feature>
<organism evidence="2">
    <name type="scientific">Breoghania corrubedonensis</name>
    <dbReference type="NCBI Taxonomy" id="665038"/>
    <lineage>
        <taxon>Bacteria</taxon>
        <taxon>Pseudomonadati</taxon>
        <taxon>Pseudomonadota</taxon>
        <taxon>Alphaproteobacteria</taxon>
        <taxon>Hyphomicrobiales</taxon>
        <taxon>Stappiaceae</taxon>
        <taxon>Breoghania</taxon>
    </lineage>
</organism>
<dbReference type="EMBL" id="FN598913">
    <property type="protein sequence ID" value="CBI71389.1"/>
    <property type="molecule type" value="Genomic_DNA"/>
</dbReference>
<feature type="region of interest" description="Disordered" evidence="1">
    <location>
        <begin position="1"/>
        <end position="43"/>
    </location>
</feature>
<feature type="non-terminal residue" evidence="2">
    <location>
        <position position="1"/>
    </location>
</feature>
<name>D2ECC9_9HYPH</name>
<proteinExistence type="predicted"/>
<feature type="compositionally biased region" description="Basic and acidic residues" evidence="1">
    <location>
        <begin position="30"/>
        <end position="43"/>
    </location>
</feature>
<accession>D2ECC9</accession>
<protein>
    <submittedName>
        <fullName evidence="2">CTP synthase</fullName>
    </submittedName>
</protein>
<dbReference type="AlphaFoldDB" id="D2ECC9"/>